<sequence length="170" mass="18754">MRRPPSPPNIPAKPADERANSALSFSPLTLSTQVSDSRPFTYLALSKPHSSSPRSSLSTPGDEQVLQASGSRLQSSSNLPSSSFVSFKSGYQAVFWFQLGFISSLNSKSMFEACDGYLTIELPSFKAKPKLCRFGEDLIEFYPILLLSKCLPSSLFDMDELDTPFVKARR</sequence>
<evidence type="ECO:0000313" key="3">
    <source>
        <dbReference type="Proteomes" id="UP001314170"/>
    </source>
</evidence>
<evidence type="ECO:0000313" key="2">
    <source>
        <dbReference type="EMBL" id="CAK7355680.1"/>
    </source>
</evidence>
<dbReference type="AlphaFoldDB" id="A0AAV1SSZ5"/>
<protein>
    <submittedName>
        <fullName evidence="2">Uncharacterized protein</fullName>
    </submittedName>
</protein>
<dbReference type="Proteomes" id="UP001314170">
    <property type="component" value="Unassembled WGS sequence"/>
</dbReference>
<gene>
    <name evidence="2" type="ORF">DCAF_LOCUS25940</name>
</gene>
<feature type="region of interest" description="Disordered" evidence="1">
    <location>
        <begin position="45"/>
        <end position="80"/>
    </location>
</feature>
<evidence type="ECO:0000256" key="1">
    <source>
        <dbReference type="SAM" id="MobiDB-lite"/>
    </source>
</evidence>
<accession>A0AAV1SSZ5</accession>
<feature type="compositionally biased region" description="Low complexity" evidence="1">
    <location>
        <begin position="69"/>
        <end position="80"/>
    </location>
</feature>
<proteinExistence type="predicted"/>
<organism evidence="2 3">
    <name type="scientific">Dovyalis caffra</name>
    <dbReference type="NCBI Taxonomy" id="77055"/>
    <lineage>
        <taxon>Eukaryota</taxon>
        <taxon>Viridiplantae</taxon>
        <taxon>Streptophyta</taxon>
        <taxon>Embryophyta</taxon>
        <taxon>Tracheophyta</taxon>
        <taxon>Spermatophyta</taxon>
        <taxon>Magnoliopsida</taxon>
        <taxon>eudicotyledons</taxon>
        <taxon>Gunneridae</taxon>
        <taxon>Pentapetalae</taxon>
        <taxon>rosids</taxon>
        <taxon>fabids</taxon>
        <taxon>Malpighiales</taxon>
        <taxon>Salicaceae</taxon>
        <taxon>Flacourtieae</taxon>
        <taxon>Dovyalis</taxon>
    </lineage>
</organism>
<name>A0AAV1SSZ5_9ROSI</name>
<reference evidence="2 3" key="1">
    <citation type="submission" date="2024-01" db="EMBL/GenBank/DDBJ databases">
        <authorList>
            <person name="Waweru B."/>
        </authorList>
    </citation>
    <scope>NUCLEOTIDE SEQUENCE [LARGE SCALE GENOMIC DNA]</scope>
</reference>
<feature type="compositionally biased region" description="Low complexity" evidence="1">
    <location>
        <begin position="46"/>
        <end position="60"/>
    </location>
</feature>
<keyword evidence="3" id="KW-1185">Reference proteome</keyword>
<dbReference type="EMBL" id="CAWUPB010001195">
    <property type="protein sequence ID" value="CAK7355680.1"/>
    <property type="molecule type" value="Genomic_DNA"/>
</dbReference>
<comment type="caution">
    <text evidence="2">The sequence shown here is derived from an EMBL/GenBank/DDBJ whole genome shotgun (WGS) entry which is preliminary data.</text>
</comment>